<evidence type="ECO:0000313" key="3">
    <source>
        <dbReference type="Proteomes" id="UP000819052"/>
    </source>
</evidence>
<sequence length="272" mass="28773">MPSIVKHRIALSFASLLACAAQPSARAADSAAPAAAPATAPAATMTANVTLASQYISRGFRQTWGKPALQGGFDLGHPSGWSAGVWMSTVSNRYVEDGTLEIDLYGGYTGTAGPIGYSALVYYYKYPGAEYRATATTYDYGELSLGMTYKFFYVKYNSTFTKEFFGITNARGTGYLDIGANVDLGSGYTLNLHAGDGRVDGAGNDIWNWRDLKVGVSKAFDGGWSMSGAYTKARGATNAYDAYTLGIPDSSGNIPVSNPAVGTFVVALTKTF</sequence>
<keyword evidence="3" id="KW-1185">Reference proteome</keyword>
<reference evidence="2 3" key="1">
    <citation type="submission" date="2019-09" db="EMBL/GenBank/DDBJ databases">
        <title>Taxonomy of Antarctic Massilia spp.: description of Massilia rubra sp. nov., Massilia aquatica sp. nov., Massilia mucilaginosa sp. nov., Massilia frigida sp. nov. isolated from streams, lakes and regoliths.</title>
        <authorList>
            <person name="Holochova P."/>
            <person name="Sedlacek I."/>
            <person name="Kralova S."/>
            <person name="Maslanova I."/>
            <person name="Busse H.-J."/>
            <person name="Stankova E."/>
            <person name="Vrbovska V."/>
            <person name="Kovarovic V."/>
            <person name="Bartak M."/>
            <person name="Svec P."/>
            <person name="Pantucek R."/>
        </authorList>
    </citation>
    <scope>NUCLEOTIDE SEQUENCE [LARGE SCALE GENOMIC DNA]</scope>
    <source>
        <strain evidence="2 3">CCM 8693</strain>
    </source>
</reference>
<dbReference type="PROSITE" id="PS51257">
    <property type="entry name" value="PROKAR_LIPOPROTEIN"/>
    <property type="match status" value="1"/>
</dbReference>
<dbReference type="Pfam" id="PF09694">
    <property type="entry name" value="Gcw_chp"/>
    <property type="match status" value="1"/>
</dbReference>
<dbReference type="InterPro" id="IPR010239">
    <property type="entry name" value="CHP02001"/>
</dbReference>
<dbReference type="RefSeq" id="WP_167080171.1">
    <property type="nucleotide sequence ID" value="NZ_VVIW01000025.1"/>
</dbReference>
<keyword evidence="1" id="KW-0732">Signal</keyword>
<dbReference type="Proteomes" id="UP000819052">
    <property type="component" value="Unassembled WGS sequence"/>
</dbReference>
<accession>A0ABX0MBB3</accession>
<comment type="caution">
    <text evidence="2">The sequence shown here is derived from an EMBL/GenBank/DDBJ whole genome shotgun (WGS) entry which is preliminary data.</text>
</comment>
<dbReference type="EMBL" id="VVIW01000025">
    <property type="protein sequence ID" value="NHZ43928.1"/>
    <property type="molecule type" value="Genomic_DNA"/>
</dbReference>
<protein>
    <submittedName>
        <fullName evidence="2">Choline dehydrogenase</fullName>
    </submittedName>
</protein>
<dbReference type="NCBIfam" id="TIGR02001">
    <property type="entry name" value="gcw_chp"/>
    <property type="match status" value="1"/>
</dbReference>
<organism evidence="2 3">
    <name type="scientific">Massilia aquatica</name>
    <dbReference type="NCBI Taxonomy" id="2609000"/>
    <lineage>
        <taxon>Bacteria</taxon>
        <taxon>Pseudomonadati</taxon>
        <taxon>Pseudomonadota</taxon>
        <taxon>Betaproteobacteria</taxon>
        <taxon>Burkholderiales</taxon>
        <taxon>Oxalobacteraceae</taxon>
        <taxon>Telluria group</taxon>
        <taxon>Massilia</taxon>
    </lineage>
</organism>
<evidence type="ECO:0000313" key="2">
    <source>
        <dbReference type="EMBL" id="NHZ43928.1"/>
    </source>
</evidence>
<evidence type="ECO:0000256" key="1">
    <source>
        <dbReference type="SAM" id="SignalP"/>
    </source>
</evidence>
<gene>
    <name evidence="2" type="ORF">F1609_27725</name>
</gene>
<proteinExistence type="predicted"/>
<name>A0ABX0MBB3_9BURK</name>
<feature type="signal peptide" evidence="1">
    <location>
        <begin position="1"/>
        <end position="27"/>
    </location>
</feature>
<feature type="chain" id="PRO_5045735455" evidence="1">
    <location>
        <begin position="28"/>
        <end position="272"/>
    </location>
</feature>